<keyword evidence="9" id="KW-1185">Reference proteome</keyword>
<organism evidence="8 9">
    <name type="scientific">Panicum miliaceum</name>
    <name type="common">Proso millet</name>
    <name type="synonym">Broomcorn millet</name>
    <dbReference type="NCBI Taxonomy" id="4540"/>
    <lineage>
        <taxon>Eukaryota</taxon>
        <taxon>Viridiplantae</taxon>
        <taxon>Streptophyta</taxon>
        <taxon>Embryophyta</taxon>
        <taxon>Tracheophyta</taxon>
        <taxon>Spermatophyta</taxon>
        <taxon>Magnoliopsida</taxon>
        <taxon>Liliopsida</taxon>
        <taxon>Poales</taxon>
        <taxon>Poaceae</taxon>
        <taxon>PACMAD clade</taxon>
        <taxon>Panicoideae</taxon>
        <taxon>Panicodae</taxon>
        <taxon>Paniceae</taxon>
        <taxon>Panicinae</taxon>
        <taxon>Panicum</taxon>
        <taxon>Panicum sect. Panicum</taxon>
    </lineage>
</organism>
<comment type="function">
    <text evidence="6">Choline transporter.</text>
</comment>
<evidence type="ECO:0000256" key="6">
    <source>
        <dbReference type="RuleBase" id="RU368066"/>
    </source>
</evidence>
<feature type="transmembrane region" description="Helical" evidence="6">
    <location>
        <begin position="155"/>
        <end position="176"/>
    </location>
</feature>
<name>A0A3L6QM10_PANMI</name>
<evidence type="ECO:0000313" key="9">
    <source>
        <dbReference type="Proteomes" id="UP000275267"/>
    </source>
</evidence>
<comment type="similarity">
    <text evidence="2 6">Belongs to the CTL (choline transporter-like) family.</text>
</comment>
<keyword evidence="4 6" id="KW-1133">Transmembrane helix</keyword>
<feature type="region of interest" description="Disordered" evidence="7">
    <location>
        <begin position="117"/>
        <end position="140"/>
    </location>
</feature>
<feature type="transmembrane region" description="Helical" evidence="6">
    <location>
        <begin position="343"/>
        <end position="365"/>
    </location>
</feature>
<proteinExistence type="inferred from homology"/>
<evidence type="ECO:0000256" key="4">
    <source>
        <dbReference type="ARBA" id="ARBA00022989"/>
    </source>
</evidence>
<evidence type="ECO:0000313" key="8">
    <source>
        <dbReference type="EMBL" id="RLM80915.1"/>
    </source>
</evidence>
<accession>A0A3L6QM10</accession>
<feature type="compositionally biased region" description="Polar residues" evidence="7">
    <location>
        <begin position="12"/>
        <end position="22"/>
    </location>
</feature>
<feature type="transmembrane region" description="Helical" evidence="6">
    <location>
        <begin position="289"/>
        <end position="306"/>
    </location>
</feature>
<evidence type="ECO:0000256" key="3">
    <source>
        <dbReference type="ARBA" id="ARBA00022692"/>
    </source>
</evidence>
<keyword evidence="5 6" id="KW-0472">Membrane</keyword>
<feature type="compositionally biased region" description="Pro residues" evidence="7">
    <location>
        <begin position="123"/>
        <end position="134"/>
    </location>
</feature>
<feature type="transmembrane region" description="Helical" evidence="6">
    <location>
        <begin position="213"/>
        <end position="235"/>
    </location>
</feature>
<keyword evidence="3 6" id="KW-0812">Transmembrane</keyword>
<feature type="transmembrane region" description="Helical" evidence="6">
    <location>
        <begin position="471"/>
        <end position="504"/>
    </location>
</feature>
<reference evidence="9" key="1">
    <citation type="journal article" date="2019" name="Nat. Commun.">
        <title>The genome of broomcorn millet.</title>
        <authorList>
            <person name="Zou C."/>
            <person name="Miki D."/>
            <person name="Li D."/>
            <person name="Tang Q."/>
            <person name="Xiao L."/>
            <person name="Rajput S."/>
            <person name="Deng P."/>
            <person name="Jia W."/>
            <person name="Huang R."/>
            <person name="Zhang M."/>
            <person name="Sun Y."/>
            <person name="Hu J."/>
            <person name="Fu X."/>
            <person name="Schnable P.S."/>
            <person name="Li F."/>
            <person name="Zhang H."/>
            <person name="Feng B."/>
            <person name="Zhu X."/>
            <person name="Liu R."/>
            <person name="Schnable J.C."/>
            <person name="Zhu J.-K."/>
            <person name="Zhang H."/>
        </authorList>
    </citation>
    <scope>NUCLEOTIDE SEQUENCE [LARGE SCALE GENOMIC DNA]</scope>
</reference>
<comment type="caution">
    <text evidence="8">The sequence shown here is derived from an EMBL/GenBank/DDBJ whole genome shotgun (WGS) entry which is preliminary data.</text>
</comment>
<dbReference type="EMBL" id="PQIB02000012">
    <property type="protein sequence ID" value="RLM80915.1"/>
    <property type="molecule type" value="Genomic_DNA"/>
</dbReference>
<dbReference type="PANTHER" id="PTHR12385">
    <property type="entry name" value="CHOLINE TRANSPORTER-LIKE (SLC FAMILY 44)"/>
    <property type="match status" value="1"/>
</dbReference>
<dbReference type="InterPro" id="IPR007603">
    <property type="entry name" value="Choline_transptr-like"/>
</dbReference>
<evidence type="ECO:0000256" key="1">
    <source>
        <dbReference type="ARBA" id="ARBA00004141"/>
    </source>
</evidence>
<sequence>MPPPKSAPVFRSRQQTMSQADSGDNAGDLSDLVREGSAGKPAPEAGASSMLGAIGSSICGSNQVLVQRACRDVFWLVVFLLHLLVFGAALALFGLNRFRQADRFNIGRYANLTAEPWGTPAGSPDPAPAPPPPSVYRSEDPSVPASELTETYWKFYGAAGGVGTALAWAWLAAVAWRKDGGKVVMRTAVHSLTAYLAVVSVLCFWGKHFFWGVALAVGAALHFLYVMSVLDRFPFTMLVLQKAVRMVWELPDVMRIAYAFVLVMLCWMALWSFGVSGIVAFGIPNGGQWWLLLIFSVSLFWTGAVLSNTVHVIVSGMVFLVLIHGGPAAATMPPKPLLKSLQYAVTTSFGSICYGSLFTAAIRTLRWEIRGIRSKIGSNECLLCCIDFLFHIVETLVRFFNKYAYVQIAVNGRSFNRSARDAWELFQSTGIEALVAYDCSGAILLMSTILGGLITGTCTGVWTYFNQSDKAIMVGSTSMLMGMILVGLTVVVVESAVTSIYICYAEDPLLIQRWDPEFFEQLSEALHERLQYRSARARQILNGRLDHLPHTSSI</sequence>
<dbReference type="Proteomes" id="UP000275267">
    <property type="component" value="Unassembled WGS sequence"/>
</dbReference>
<dbReference type="GO" id="GO:0005886">
    <property type="term" value="C:plasma membrane"/>
    <property type="evidence" value="ECO:0007669"/>
    <property type="project" value="UniProtKB-SubCell"/>
</dbReference>
<dbReference type="Pfam" id="PF04515">
    <property type="entry name" value="Choline_transpo"/>
    <property type="match status" value="1"/>
</dbReference>
<evidence type="ECO:0000256" key="5">
    <source>
        <dbReference type="ARBA" id="ARBA00023136"/>
    </source>
</evidence>
<dbReference type="PANTHER" id="PTHR12385:SF4">
    <property type="entry name" value="PROTEIN PNS1"/>
    <property type="match status" value="1"/>
</dbReference>
<gene>
    <name evidence="8" type="ORF">C2845_PM12G18440</name>
</gene>
<dbReference type="GO" id="GO:0022857">
    <property type="term" value="F:transmembrane transporter activity"/>
    <property type="evidence" value="ECO:0007669"/>
    <property type="project" value="UniProtKB-UniRule"/>
</dbReference>
<feature type="transmembrane region" description="Helical" evidence="6">
    <location>
        <begin position="256"/>
        <end position="283"/>
    </location>
</feature>
<dbReference type="OrthoDB" id="44736at2759"/>
<feature type="transmembrane region" description="Helical" evidence="6">
    <location>
        <begin position="73"/>
        <end position="95"/>
    </location>
</feature>
<feature type="transmembrane region" description="Helical" evidence="6">
    <location>
        <begin position="188"/>
        <end position="207"/>
    </location>
</feature>
<dbReference type="STRING" id="4540.A0A3L6QM10"/>
<feature type="region of interest" description="Disordered" evidence="7">
    <location>
        <begin position="1"/>
        <end position="44"/>
    </location>
</feature>
<protein>
    <recommendedName>
        <fullName evidence="6">Choline transporter-like protein</fullName>
    </recommendedName>
</protein>
<evidence type="ECO:0000256" key="2">
    <source>
        <dbReference type="ARBA" id="ARBA00007168"/>
    </source>
</evidence>
<evidence type="ECO:0000256" key="7">
    <source>
        <dbReference type="SAM" id="MobiDB-lite"/>
    </source>
</evidence>
<dbReference type="AlphaFoldDB" id="A0A3L6QM10"/>
<comment type="subcellular location">
    <subcellularLocation>
        <location evidence="6">Cell membrane</location>
        <topology evidence="6">Multi-pass membrane protein</topology>
    </subcellularLocation>
    <subcellularLocation>
        <location evidence="1">Membrane</location>
        <topology evidence="1">Multi-pass membrane protein</topology>
    </subcellularLocation>
</comment>
<feature type="transmembrane region" description="Helical" evidence="6">
    <location>
        <begin position="442"/>
        <end position="465"/>
    </location>
</feature>